<organism evidence="2 3">
    <name type="scientific">Phocaeicola sartorii</name>
    <dbReference type="NCBI Taxonomy" id="671267"/>
    <lineage>
        <taxon>Bacteria</taxon>
        <taxon>Pseudomonadati</taxon>
        <taxon>Bacteroidota</taxon>
        <taxon>Bacteroidia</taxon>
        <taxon>Bacteroidales</taxon>
        <taxon>Bacteroidaceae</taxon>
        <taxon>Phocaeicola</taxon>
    </lineage>
</organism>
<feature type="domain" description="Endonuclease GajA/Old nuclease/RecF-like AAA" evidence="1">
    <location>
        <begin position="1"/>
        <end position="457"/>
    </location>
</feature>
<dbReference type="InterPro" id="IPR041685">
    <property type="entry name" value="AAA_GajA/Old/RecF-like"/>
</dbReference>
<evidence type="ECO:0000259" key="1">
    <source>
        <dbReference type="Pfam" id="PF13175"/>
    </source>
</evidence>
<evidence type="ECO:0000313" key="2">
    <source>
        <dbReference type="EMBL" id="TGY71995.1"/>
    </source>
</evidence>
<sequence length="514" mass="59441">MLNAIRIENLRSIQDSKFIDLKSLNILVGANSSGKSTFLRSFPLLSQSINKSLRGPVSWFDVASVDFGDYVTAKNKFVSEKETIRFSFKLDQVRRNRIRVNFRYRYINYYNLYNLTKEENSNIGVTISLNNDVKGTYMDRVILELKSFVIDMSVDSRNSPVKILINGKIDMTNYGVKNKWSFTTNHGLMPTFIGKDNEDFQVQTLNLAVNKLIQFCDKRLKKQVRIESLFNLLDSSKESLLKSIKNTEIISLQRKTADWDIYNETFQEVYYLWITSQIPLLLWIIDEELKGFYSGCSYIAPSRAEASRYYRNQELQVKDVDAYGRNLQEFIASLTDKQYESYSSFTQEILGISIGVANTTGHQSIYLQNKNGKFNLADVGFGYSQILPIITKLWYITQKRPYEEDAKRCVVIEQPELHLHPAMQAKIADAFIKAIKKGKENNIDIKLFIETHSQSLINRIGRRISENFIGKDEIGLIIFEKDKEGKNSIITQTCYKDNGQIKNWPYGFFDPIDL</sequence>
<dbReference type="InterPro" id="IPR027417">
    <property type="entry name" value="P-loop_NTPase"/>
</dbReference>
<dbReference type="Pfam" id="PF13175">
    <property type="entry name" value="AAA_15"/>
    <property type="match status" value="1"/>
</dbReference>
<dbReference type="EMBL" id="SRYJ01000008">
    <property type="protein sequence ID" value="TGY71995.1"/>
    <property type="molecule type" value="Genomic_DNA"/>
</dbReference>
<dbReference type="AlphaFoldDB" id="A0A4S2FS27"/>
<dbReference type="PANTHER" id="PTHR43581">
    <property type="entry name" value="ATP/GTP PHOSPHATASE"/>
    <property type="match status" value="1"/>
</dbReference>
<dbReference type="PANTHER" id="PTHR43581:SF4">
    <property type="entry name" value="ATP_GTP PHOSPHATASE"/>
    <property type="match status" value="1"/>
</dbReference>
<proteinExistence type="predicted"/>
<gene>
    <name evidence="2" type="ORF">E5339_05345</name>
</gene>
<reference evidence="2 3" key="1">
    <citation type="submission" date="2019-04" db="EMBL/GenBank/DDBJ databases">
        <title>Microbes associate with the intestines of laboratory mice.</title>
        <authorList>
            <person name="Navarre W."/>
            <person name="Wong E."/>
            <person name="Huang K."/>
            <person name="Tropini C."/>
            <person name="Ng K."/>
            <person name="Yu B."/>
        </authorList>
    </citation>
    <scope>NUCLEOTIDE SEQUENCE [LARGE SCALE GENOMIC DNA]</scope>
    <source>
        <strain evidence="2 3">NM22_B1</strain>
    </source>
</reference>
<comment type="caution">
    <text evidence="2">The sequence shown here is derived from an EMBL/GenBank/DDBJ whole genome shotgun (WGS) entry which is preliminary data.</text>
</comment>
<dbReference type="RefSeq" id="WP_121773636.1">
    <property type="nucleotide sequence ID" value="NZ_CAOOJZ010000016.1"/>
</dbReference>
<dbReference type="InterPro" id="IPR051396">
    <property type="entry name" value="Bact_Antivir_Def_Nuclease"/>
</dbReference>
<dbReference type="SUPFAM" id="SSF52540">
    <property type="entry name" value="P-loop containing nucleoside triphosphate hydrolases"/>
    <property type="match status" value="1"/>
</dbReference>
<dbReference type="GeneID" id="82152573"/>
<accession>A0A4S2FS27</accession>
<name>A0A4S2FS27_9BACT</name>
<protein>
    <submittedName>
        <fullName evidence="2">DUF3696 domain-containing protein</fullName>
    </submittedName>
</protein>
<dbReference type="Proteomes" id="UP000310760">
    <property type="component" value="Unassembled WGS sequence"/>
</dbReference>
<evidence type="ECO:0000313" key="3">
    <source>
        <dbReference type="Proteomes" id="UP000310760"/>
    </source>
</evidence>
<dbReference type="Gene3D" id="3.40.50.300">
    <property type="entry name" value="P-loop containing nucleotide triphosphate hydrolases"/>
    <property type="match status" value="1"/>
</dbReference>